<comment type="function">
    <text evidence="12">Mediates influx of magnesium ions. Alternates between open and closed states. Activated by low cytoplasmic Mg(2+) levels. Inactive when cytoplasmic Mg(2+) levels are high.</text>
</comment>
<accession>A0A418EUV4</accession>
<dbReference type="Gene3D" id="1.20.58.340">
    <property type="entry name" value="Magnesium transport protein CorA, transmembrane region"/>
    <property type="match status" value="2"/>
</dbReference>
<dbReference type="FunFam" id="1.20.58.340:FF:000004">
    <property type="entry name" value="Magnesium transport protein CorA"/>
    <property type="match status" value="1"/>
</dbReference>
<dbReference type="InterPro" id="IPR011992">
    <property type="entry name" value="EF-hand-dom_pair"/>
</dbReference>
<dbReference type="GO" id="GO:0015087">
    <property type="term" value="F:cobalt ion transmembrane transporter activity"/>
    <property type="evidence" value="ECO:0007669"/>
    <property type="project" value="TreeGrafter"/>
</dbReference>
<keyword evidence="9" id="KW-0406">Ion transport</keyword>
<gene>
    <name evidence="15" type="ORF">DYB35_005386</name>
    <name evidence="16" type="ORF">DYB37_003470</name>
</gene>
<evidence type="ECO:0000256" key="12">
    <source>
        <dbReference type="ARBA" id="ARBA00045497"/>
    </source>
</evidence>
<keyword evidence="3" id="KW-0813">Transport</keyword>
<keyword evidence="6" id="KW-0106">Calcium</keyword>
<keyword evidence="10 13" id="KW-0472">Membrane</keyword>
<dbReference type="InterPro" id="IPR018247">
    <property type="entry name" value="EF_Hand_1_Ca_BS"/>
</dbReference>
<evidence type="ECO:0000313" key="17">
    <source>
        <dbReference type="Proteomes" id="UP000285430"/>
    </source>
</evidence>
<evidence type="ECO:0000256" key="8">
    <source>
        <dbReference type="ARBA" id="ARBA00022989"/>
    </source>
</evidence>
<feature type="domain" description="EF-hand" evidence="14">
    <location>
        <begin position="168"/>
        <end position="203"/>
    </location>
</feature>
<evidence type="ECO:0000256" key="13">
    <source>
        <dbReference type="SAM" id="Phobius"/>
    </source>
</evidence>
<dbReference type="PROSITE" id="PS00018">
    <property type="entry name" value="EF_HAND_1"/>
    <property type="match status" value="1"/>
</dbReference>
<dbReference type="SUPFAM" id="SSF47473">
    <property type="entry name" value="EF-hand"/>
    <property type="match status" value="1"/>
</dbReference>
<dbReference type="GO" id="GO:0000287">
    <property type="term" value="F:magnesium ion binding"/>
    <property type="evidence" value="ECO:0007669"/>
    <property type="project" value="TreeGrafter"/>
</dbReference>
<dbReference type="Pfam" id="PF01544">
    <property type="entry name" value="CorA"/>
    <property type="match status" value="1"/>
</dbReference>
<dbReference type="GO" id="GO:0015095">
    <property type="term" value="F:magnesium ion transmembrane transporter activity"/>
    <property type="evidence" value="ECO:0007669"/>
    <property type="project" value="TreeGrafter"/>
</dbReference>
<dbReference type="GO" id="GO:0005509">
    <property type="term" value="F:calcium ion binding"/>
    <property type="evidence" value="ECO:0007669"/>
    <property type="project" value="InterPro"/>
</dbReference>
<evidence type="ECO:0000313" key="18">
    <source>
        <dbReference type="Proteomes" id="UP000285712"/>
    </source>
</evidence>
<dbReference type="EMBL" id="QUTH01003438">
    <property type="protein sequence ID" value="RHZ19406.1"/>
    <property type="molecule type" value="Genomic_DNA"/>
</dbReference>
<dbReference type="PANTHER" id="PTHR46494:SF1">
    <property type="entry name" value="CORA FAMILY METAL ION TRANSPORTER (EUROFUNG)"/>
    <property type="match status" value="1"/>
</dbReference>
<dbReference type="EMBL" id="QUTG01002434">
    <property type="protein sequence ID" value="RHY96259.1"/>
    <property type="molecule type" value="Genomic_DNA"/>
</dbReference>
<dbReference type="Gene3D" id="1.10.238.10">
    <property type="entry name" value="EF-hand"/>
    <property type="match status" value="1"/>
</dbReference>
<dbReference type="Proteomes" id="UP000285712">
    <property type="component" value="Unassembled WGS sequence"/>
</dbReference>
<comment type="subcellular location">
    <subcellularLocation>
        <location evidence="1">Cell membrane</location>
        <topology evidence="1">Multi-pass membrane protein</topology>
    </subcellularLocation>
</comment>
<keyword evidence="8 13" id="KW-1133">Transmembrane helix</keyword>
<dbReference type="InterPro" id="IPR045861">
    <property type="entry name" value="CorA_cytoplasmic_dom"/>
</dbReference>
<dbReference type="InterPro" id="IPR002523">
    <property type="entry name" value="MgTranspt_CorA/ZnTranspt_ZntB"/>
</dbReference>
<dbReference type="Proteomes" id="UP000285430">
    <property type="component" value="Unassembled WGS sequence"/>
</dbReference>
<feature type="transmembrane region" description="Helical" evidence="13">
    <location>
        <begin position="559"/>
        <end position="582"/>
    </location>
</feature>
<keyword evidence="5 13" id="KW-0812">Transmembrane</keyword>
<dbReference type="GO" id="GO:0050897">
    <property type="term" value="F:cobalt ion binding"/>
    <property type="evidence" value="ECO:0007669"/>
    <property type="project" value="TreeGrafter"/>
</dbReference>
<evidence type="ECO:0000259" key="14">
    <source>
        <dbReference type="PROSITE" id="PS50222"/>
    </source>
</evidence>
<evidence type="ECO:0000256" key="1">
    <source>
        <dbReference type="ARBA" id="ARBA00004651"/>
    </source>
</evidence>
<evidence type="ECO:0000313" key="15">
    <source>
        <dbReference type="EMBL" id="RHY96259.1"/>
    </source>
</evidence>
<comment type="caution">
    <text evidence="16">The sequence shown here is derived from an EMBL/GenBank/DDBJ whole genome shotgun (WGS) entry which is preliminary data.</text>
</comment>
<dbReference type="GO" id="GO:0005886">
    <property type="term" value="C:plasma membrane"/>
    <property type="evidence" value="ECO:0007669"/>
    <property type="project" value="UniProtKB-SubCell"/>
</dbReference>
<dbReference type="SUPFAM" id="SSF144083">
    <property type="entry name" value="Magnesium transport protein CorA, transmembrane region"/>
    <property type="match status" value="1"/>
</dbReference>
<feature type="transmembrane region" description="Helical" evidence="13">
    <location>
        <begin position="602"/>
        <end position="619"/>
    </location>
</feature>
<dbReference type="VEuPathDB" id="FungiDB:H257_10996"/>
<dbReference type="AlphaFoldDB" id="A0A418EUV4"/>
<evidence type="ECO:0000313" key="16">
    <source>
        <dbReference type="EMBL" id="RHZ19406.1"/>
    </source>
</evidence>
<evidence type="ECO:0000256" key="11">
    <source>
        <dbReference type="ARBA" id="ARBA00034269"/>
    </source>
</evidence>
<evidence type="ECO:0000256" key="3">
    <source>
        <dbReference type="ARBA" id="ARBA00022448"/>
    </source>
</evidence>
<comment type="similarity">
    <text evidence="2">Belongs to the CorA metal ion transporter (MIT) (TC 1.A.35) family.</text>
</comment>
<dbReference type="PROSITE" id="PS50222">
    <property type="entry name" value="EF_HAND_2"/>
    <property type="match status" value="1"/>
</dbReference>
<evidence type="ECO:0000256" key="5">
    <source>
        <dbReference type="ARBA" id="ARBA00022692"/>
    </source>
</evidence>
<dbReference type="SUPFAM" id="SSF143865">
    <property type="entry name" value="CorA soluble domain-like"/>
    <property type="match status" value="1"/>
</dbReference>
<sequence>MDRIESVDESCDPLLGSLPPVPLPLFHIQAHEAHHNGSEAWIHTSALPRFSMHDAQNMEWDFSQVTKGDALNMARNNPTRRRSSLAVGSEFGDAEQVEKKEDIRVLLDPFYDVTTGRLRRLFHHFSPNGTSLSCSTTSDSVAEQSVGKDTVTYVEFQRGLSALGISVPRDGNFDEFVAKVDTNGDGLVSVDEFIAVVQMIKQAHLFKPDVATPLQVDAKRHVLRVVDYSPTSLRAVDPVTKLQSFMVSAKPQWATVRWVHLAGFQRTDDDLNLRRLAIKYQLHPLALEDCLNQNDKLRCKFEHYDDHSFLVVPVLRALSPDKLQVVENVLAAHRKAATAKKLKEAATENQPNAVAYPQPHKKTHAIYGSARPGQSKAVALTTTLDALDTLLRPPQQLCVFVSNDHSHVVSVQEDVDTIDPSAFRLWDLVVDQTMTKPYSKVRNHSAAFLVVSILNAVVDEMLPLVEVCEPTLNMLGKLVRLQQTAFDPARLARTKKQLIAMDKIVRPLLDLVTDHLTPHDQFNRDHLRQMSTDLRDHQLLLATLVDDDKQARAKQQEDVMYYITVVAACFLPGTFLTGIYGMNFKGTMPELEWEDGVLNGYKLWWIVLVSVLLAIMAYVKGWKQWM</sequence>
<dbReference type="PANTHER" id="PTHR46494">
    <property type="entry name" value="CORA FAMILY METAL ION TRANSPORTER (EUROFUNG)"/>
    <property type="match status" value="1"/>
</dbReference>
<keyword evidence="7" id="KW-0460">Magnesium</keyword>
<name>A0A418EUV4_APHAT</name>
<evidence type="ECO:0000256" key="9">
    <source>
        <dbReference type="ARBA" id="ARBA00023065"/>
    </source>
</evidence>
<comment type="catalytic activity">
    <reaction evidence="11">
        <text>Mg(2+)(in) = Mg(2+)(out)</text>
        <dbReference type="Rhea" id="RHEA:29827"/>
        <dbReference type="ChEBI" id="CHEBI:18420"/>
    </reaction>
</comment>
<evidence type="ECO:0000256" key="4">
    <source>
        <dbReference type="ARBA" id="ARBA00022475"/>
    </source>
</evidence>
<evidence type="ECO:0000256" key="6">
    <source>
        <dbReference type="ARBA" id="ARBA00022837"/>
    </source>
</evidence>
<protein>
    <recommendedName>
        <fullName evidence="14">EF-hand domain-containing protein</fullName>
    </recommendedName>
</protein>
<proteinExistence type="inferred from homology"/>
<evidence type="ECO:0000256" key="2">
    <source>
        <dbReference type="ARBA" id="ARBA00009765"/>
    </source>
</evidence>
<evidence type="ECO:0000256" key="7">
    <source>
        <dbReference type="ARBA" id="ARBA00022842"/>
    </source>
</evidence>
<dbReference type="CDD" id="cd00051">
    <property type="entry name" value="EFh"/>
    <property type="match status" value="1"/>
</dbReference>
<reference evidence="17 18" key="1">
    <citation type="submission" date="2018-08" db="EMBL/GenBank/DDBJ databases">
        <title>Aphanomyces genome sequencing and annotation.</title>
        <authorList>
            <person name="Minardi D."/>
            <person name="Oidtmann B."/>
            <person name="Van Der Giezen M."/>
            <person name="Studholme D.J."/>
        </authorList>
    </citation>
    <scope>NUCLEOTIDE SEQUENCE [LARGE SCALE GENOMIC DNA]</scope>
    <source>
        <strain evidence="16 17">Da</strain>
        <strain evidence="15 18">Sv</strain>
    </source>
</reference>
<dbReference type="InterPro" id="IPR045863">
    <property type="entry name" value="CorA_TM1_TM2"/>
</dbReference>
<evidence type="ECO:0000256" key="10">
    <source>
        <dbReference type="ARBA" id="ARBA00023136"/>
    </source>
</evidence>
<dbReference type="Gene3D" id="3.30.460.20">
    <property type="entry name" value="CorA soluble domain-like"/>
    <property type="match status" value="1"/>
</dbReference>
<keyword evidence="4" id="KW-1003">Cell membrane</keyword>
<dbReference type="InterPro" id="IPR002048">
    <property type="entry name" value="EF_hand_dom"/>
</dbReference>
<organism evidence="16 17">
    <name type="scientific">Aphanomyces astaci</name>
    <name type="common">Crayfish plague agent</name>
    <dbReference type="NCBI Taxonomy" id="112090"/>
    <lineage>
        <taxon>Eukaryota</taxon>
        <taxon>Sar</taxon>
        <taxon>Stramenopiles</taxon>
        <taxon>Oomycota</taxon>
        <taxon>Saprolegniomycetes</taxon>
        <taxon>Saprolegniales</taxon>
        <taxon>Verrucalvaceae</taxon>
        <taxon>Aphanomyces</taxon>
    </lineage>
</organism>